<dbReference type="Pfam" id="PF05970">
    <property type="entry name" value="PIF1"/>
    <property type="match status" value="1"/>
</dbReference>
<dbReference type="InterPro" id="IPR051055">
    <property type="entry name" value="PIF1_helicase"/>
</dbReference>
<dbReference type="GO" id="GO:0000723">
    <property type="term" value="P:telomere maintenance"/>
    <property type="evidence" value="ECO:0007669"/>
    <property type="project" value="InterPro"/>
</dbReference>
<dbReference type="Proteomes" id="UP000033869">
    <property type="component" value="Unassembled WGS sequence"/>
</dbReference>
<feature type="domain" description="AAA+ ATPase" evidence="1">
    <location>
        <begin position="28"/>
        <end position="197"/>
    </location>
</feature>
<comment type="caution">
    <text evidence="2">The sequence shown here is derived from an EMBL/GenBank/DDBJ whole genome shotgun (WGS) entry which is preliminary data.</text>
</comment>
<sequence length="450" mass="51431">MKTPEYIQTTNIELNDQFQRAYNLMENSLRNIFITGKAGTGKSTLLNYFRENTKKKVVVLAPTGVAAINVKGQTIHSFFKFKPDITLAKVKKLKEKKNEKANLYQKIDTIIIDEISMVRADLLDCVDKFLRLNGKETGKPFGGIQMIFVGDLYQLPPVVTAHEKSIFEGSYKSEYFFDAKVFEGSLFEEQFDLDFIELEKIYRQKDNEFINLLSTIRNNTATNTELEALNKRHNPHFKPSFEDYYIYLTTTNKMAAAVNEERLNLLDGKNHQFEGQVTGKFDNKYLPTDIGLKIKMGSQVMLLNNDPAGRWVNGSIGKVVDILENFDSEDVLKVELSSGRVVNVTPFTWEVFNFEFDDMNNSLVSKTVGSFTQYPLKLAWAITIHKSQGKTFEKIIVDIGWGTFAHGQMYVALSRCTSLDGIVLKKSIQQKHIIMDQRVVDFVTNYRQAT</sequence>
<gene>
    <name evidence="2" type="ORF">UU65_C0001G0203</name>
</gene>
<organism evidence="2 3">
    <name type="scientific">candidate division CPR2 bacterium GW2011_GWC1_41_48</name>
    <dbReference type="NCBI Taxonomy" id="1618344"/>
    <lineage>
        <taxon>Bacteria</taxon>
        <taxon>Bacteria division CPR2</taxon>
    </lineage>
</organism>
<evidence type="ECO:0000313" key="2">
    <source>
        <dbReference type="EMBL" id="KKS09798.1"/>
    </source>
</evidence>
<dbReference type="EMBL" id="LCBL01000001">
    <property type="protein sequence ID" value="KKS09798.1"/>
    <property type="molecule type" value="Genomic_DNA"/>
</dbReference>
<keyword evidence="2" id="KW-0347">Helicase</keyword>
<dbReference type="GO" id="GO:0003678">
    <property type="term" value="F:DNA helicase activity"/>
    <property type="evidence" value="ECO:0007669"/>
    <property type="project" value="InterPro"/>
</dbReference>
<dbReference type="Gene3D" id="3.40.50.300">
    <property type="entry name" value="P-loop containing nucleotide triphosphate hydrolases"/>
    <property type="match status" value="2"/>
</dbReference>
<keyword evidence="2" id="KW-0378">Hydrolase</keyword>
<evidence type="ECO:0000259" key="1">
    <source>
        <dbReference type="SMART" id="SM00382"/>
    </source>
</evidence>
<dbReference type="FunFam" id="3.40.50.300:FF:001498">
    <property type="entry name" value="ATP-dependent DNA helicase"/>
    <property type="match status" value="1"/>
</dbReference>
<keyword evidence="2" id="KW-0067">ATP-binding</keyword>
<name>A0A0G0Z9T2_UNCC2</name>
<dbReference type="CDD" id="cd18809">
    <property type="entry name" value="SF1_C_RecD"/>
    <property type="match status" value="1"/>
</dbReference>
<evidence type="ECO:0000313" key="3">
    <source>
        <dbReference type="Proteomes" id="UP000033869"/>
    </source>
</evidence>
<dbReference type="InterPro" id="IPR027417">
    <property type="entry name" value="P-loop_NTPase"/>
</dbReference>
<proteinExistence type="predicted"/>
<reference evidence="2 3" key="1">
    <citation type="journal article" date="2015" name="Nature">
        <title>rRNA introns, odd ribosomes, and small enigmatic genomes across a large radiation of phyla.</title>
        <authorList>
            <person name="Brown C.T."/>
            <person name="Hug L.A."/>
            <person name="Thomas B.C."/>
            <person name="Sharon I."/>
            <person name="Castelle C.J."/>
            <person name="Singh A."/>
            <person name="Wilkins M.J."/>
            <person name="Williams K.H."/>
            <person name="Banfield J.F."/>
        </authorList>
    </citation>
    <scope>NUCLEOTIDE SEQUENCE [LARGE SCALE GENOMIC DNA]</scope>
</reference>
<dbReference type="SUPFAM" id="SSF52540">
    <property type="entry name" value="P-loop containing nucleoside triphosphate hydrolases"/>
    <property type="match status" value="2"/>
</dbReference>
<accession>A0A0G0Z9T2</accession>
<dbReference type="AlphaFoldDB" id="A0A0G0Z9T2"/>
<dbReference type="PANTHER" id="PTHR47642">
    <property type="entry name" value="ATP-DEPENDENT DNA HELICASE"/>
    <property type="match status" value="1"/>
</dbReference>
<dbReference type="SMART" id="SM00382">
    <property type="entry name" value="AAA"/>
    <property type="match status" value="1"/>
</dbReference>
<dbReference type="PANTHER" id="PTHR47642:SF5">
    <property type="entry name" value="ATP-DEPENDENT DNA HELICASE"/>
    <property type="match status" value="1"/>
</dbReference>
<protein>
    <submittedName>
        <fullName evidence="2">PIF1 helicase</fullName>
    </submittedName>
</protein>
<keyword evidence="2" id="KW-0547">Nucleotide-binding</keyword>
<dbReference type="GO" id="GO:0006281">
    <property type="term" value="P:DNA repair"/>
    <property type="evidence" value="ECO:0007669"/>
    <property type="project" value="InterPro"/>
</dbReference>
<dbReference type="InterPro" id="IPR010285">
    <property type="entry name" value="DNA_helicase_pif1-like_DEAD"/>
</dbReference>
<dbReference type="InterPro" id="IPR003593">
    <property type="entry name" value="AAA+_ATPase"/>
</dbReference>
<dbReference type="PATRIC" id="fig|1618344.3.peg.211"/>